<reference evidence="1 2" key="1">
    <citation type="submission" date="2015-09" db="EMBL/GenBank/DDBJ databases">
        <title>Genome announcement of multiple Pseudomonas syringae strains.</title>
        <authorList>
            <person name="Thakur S."/>
            <person name="Wang P.W."/>
            <person name="Gong Y."/>
            <person name="Weir B.S."/>
            <person name="Guttman D.S."/>
        </authorList>
    </citation>
    <scope>NUCLEOTIDE SEQUENCE [LARGE SCALE GENOMIC DNA]</scope>
    <source>
        <strain evidence="1 2">ICMP4331</strain>
    </source>
</reference>
<organism evidence="1 2">
    <name type="scientific">Pseudomonas amygdali pv. mori</name>
    <dbReference type="NCBI Taxonomy" id="34065"/>
    <lineage>
        <taxon>Bacteria</taxon>
        <taxon>Pseudomonadati</taxon>
        <taxon>Pseudomonadota</taxon>
        <taxon>Gammaproteobacteria</taxon>
        <taxon>Pseudomonadales</taxon>
        <taxon>Pseudomonadaceae</taxon>
        <taxon>Pseudomonas</taxon>
        <taxon>Pseudomonas amygdali</taxon>
    </lineage>
</organism>
<evidence type="ECO:0000313" key="2">
    <source>
        <dbReference type="Proteomes" id="UP000050420"/>
    </source>
</evidence>
<accession>A0A0P9WPB7</accession>
<gene>
    <name evidence="1" type="ORF">ALO63_200006</name>
</gene>
<dbReference type="PATRIC" id="fig|34065.5.peg.647"/>
<dbReference type="AlphaFoldDB" id="A0A0P9WPB7"/>
<protein>
    <submittedName>
        <fullName evidence="1">Chemotaxis protein</fullName>
    </submittedName>
</protein>
<dbReference type="Proteomes" id="UP000050420">
    <property type="component" value="Unassembled WGS sequence"/>
</dbReference>
<evidence type="ECO:0000313" key="1">
    <source>
        <dbReference type="EMBL" id="KPY04876.1"/>
    </source>
</evidence>
<sequence>MSWTDITDNGRVYSMAHLQPFTHVYKIDERDITVHFTFGFHCFTDEKDDGKLISNRGDHRSFSPSRWEASKELGPWIRNRLLDARVTLYHDHKRQRRYFCMDLYDYALFFQITKPESTVDMLKILVISAYGVDQWGRSGLPHKGPHHNLSWVLSQRAQGIIL</sequence>
<dbReference type="EMBL" id="LJQU01000031">
    <property type="protein sequence ID" value="KPY04876.1"/>
    <property type="molecule type" value="Genomic_DNA"/>
</dbReference>
<proteinExistence type="predicted"/>
<comment type="caution">
    <text evidence="1">The sequence shown here is derived from an EMBL/GenBank/DDBJ whole genome shotgun (WGS) entry which is preliminary data.</text>
</comment>
<name>A0A0P9WPB7_PSEA0</name>